<dbReference type="Pfam" id="PF01042">
    <property type="entry name" value="Ribonuc_L-PSP"/>
    <property type="match status" value="1"/>
</dbReference>
<dbReference type="Proteomes" id="UP000235653">
    <property type="component" value="Unassembled WGS sequence"/>
</dbReference>
<evidence type="ECO:0000313" key="3">
    <source>
        <dbReference type="Proteomes" id="UP000235653"/>
    </source>
</evidence>
<dbReference type="InterPro" id="IPR035959">
    <property type="entry name" value="RutC-like_sf"/>
</dbReference>
<reference evidence="2 3" key="1">
    <citation type="journal article" date="2017" name="ISME J.">
        <title>Grape pomace compost harbors organohalide-respiring Dehalogenimonas species with novel reductive dehalogenase genes.</title>
        <authorList>
            <person name="Yang Y."/>
            <person name="Higgins S.A."/>
            <person name="Yan J."/>
            <person name="Simsir B."/>
            <person name="Chourey K."/>
            <person name="Iyer R."/>
            <person name="Hettich R.L."/>
            <person name="Baldwin B."/>
            <person name="Ogles D.M."/>
            <person name="Loffler F.E."/>
        </authorList>
    </citation>
    <scope>NUCLEOTIDE SEQUENCE [LARGE SCALE GENOMIC DNA]</scope>
    <source>
        <strain evidence="2 3">GP</strain>
    </source>
</reference>
<proteinExistence type="inferred from homology"/>
<dbReference type="CDD" id="cd00448">
    <property type="entry name" value="YjgF_YER057c_UK114_family"/>
    <property type="match status" value="1"/>
</dbReference>
<dbReference type="InterPro" id="IPR006175">
    <property type="entry name" value="YjgF/YER057c/UK114"/>
</dbReference>
<gene>
    <name evidence="2" type="ORF">JP09_009710</name>
</gene>
<dbReference type="PANTHER" id="PTHR11803:SF58">
    <property type="entry name" value="PROTEIN HMF1-RELATED"/>
    <property type="match status" value="1"/>
</dbReference>
<protein>
    <submittedName>
        <fullName evidence="2">RidA family protein</fullName>
    </submittedName>
</protein>
<dbReference type="RefSeq" id="WP_102331506.1">
    <property type="nucleotide sequence ID" value="NZ_CP058566.2"/>
</dbReference>
<dbReference type="Gene3D" id="3.30.1330.40">
    <property type="entry name" value="RutC-like"/>
    <property type="match status" value="1"/>
</dbReference>
<evidence type="ECO:0000313" key="2">
    <source>
        <dbReference type="EMBL" id="PPD57311.1"/>
    </source>
</evidence>
<accession>A0A2P5P4T9</accession>
<dbReference type="GO" id="GO:0005829">
    <property type="term" value="C:cytosol"/>
    <property type="evidence" value="ECO:0007669"/>
    <property type="project" value="TreeGrafter"/>
</dbReference>
<dbReference type="PANTHER" id="PTHR11803">
    <property type="entry name" value="2-IMINOBUTANOATE/2-IMINOPROPANOATE DEAMINASE RIDA"/>
    <property type="match status" value="1"/>
</dbReference>
<dbReference type="GO" id="GO:0019239">
    <property type="term" value="F:deaminase activity"/>
    <property type="evidence" value="ECO:0007669"/>
    <property type="project" value="TreeGrafter"/>
</dbReference>
<dbReference type="AlphaFoldDB" id="A0A2P5P4T9"/>
<keyword evidence="3" id="KW-1185">Reference proteome</keyword>
<dbReference type="OrthoDB" id="9803101at2"/>
<dbReference type="SUPFAM" id="SSF55298">
    <property type="entry name" value="YjgF-like"/>
    <property type="match status" value="1"/>
</dbReference>
<dbReference type="EMBL" id="JQAN02000014">
    <property type="protein sequence ID" value="PPD57311.1"/>
    <property type="molecule type" value="Genomic_DNA"/>
</dbReference>
<comment type="caution">
    <text evidence="2">The sequence shown here is derived from an EMBL/GenBank/DDBJ whole genome shotgun (WGS) entry which is preliminary data.</text>
</comment>
<sequence length="136" mass="14722">MAIQYFNPDGLNKNPVFTNVVSVLGYTKTIYIGGQDPIDASGNIVGKGDIKRQTKQVLANLETAVKAAGGIPENIVKWNIYLVQGQSLLLGFEAFQEFWGRRPNPPAVTTAIVSGLANPDFLIEMDAIAVMESNQP</sequence>
<organism evidence="2 3">
    <name type="scientific">Dehalogenimonas etheniformans</name>
    <dbReference type="NCBI Taxonomy" id="1536648"/>
    <lineage>
        <taxon>Bacteria</taxon>
        <taxon>Bacillati</taxon>
        <taxon>Chloroflexota</taxon>
        <taxon>Dehalococcoidia</taxon>
        <taxon>Dehalococcoidales</taxon>
        <taxon>Dehalococcoidaceae</taxon>
        <taxon>Dehalogenimonas</taxon>
    </lineage>
</organism>
<evidence type="ECO:0000256" key="1">
    <source>
        <dbReference type="ARBA" id="ARBA00010552"/>
    </source>
</evidence>
<comment type="similarity">
    <text evidence="1">Belongs to the RutC family.</text>
</comment>
<name>A0A2P5P4T9_9CHLR</name>